<keyword evidence="5" id="KW-1185">Reference proteome</keyword>
<organism evidence="4 5">
    <name type="scientific">Deinococcus budaensis</name>
    <dbReference type="NCBI Taxonomy" id="1665626"/>
    <lineage>
        <taxon>Bacteria</taxon>
        <taxon>Thermotogati</taxon>
        <taxon>Deinococcota</taxon>
        <taxon>Deinococci</taxon>
        <taxon>Deinococcales</taxon>
        <taxon>Deinococcaceae</taxon>
        <taxon>Deinococcus</taxon>
    </lineage>
</organism>
<dbReference type="GO" id="GO:0016747">
    <property type="term" value="F:acyltransferase activity, transferring groups other than amino-acyl groups"/>
    <property type="evidence" value="ECO:0007669"/>
    <property type="project" value="InterPro"/>
</dbReference>
<dbReference type="Proteomes" id="UP000525389">
    <property type="component" value="Unassembled WGS sequence"/>
</dbReference>
<dbReference type="InterPro" id="IPR000182">
    <property type="entry name" value="GNAT_dom"/>
</dbReference>
<dbReference type="SUPFAM" id="SSF55729">
    <property type="entry name" value="Acyl-CoA N-acyltransferases (Nat)"/>
    <property type="match status" value="1"/>
</dbReference>
<dbReference type="AlphaFoldDB" id="A0A7W8LRZ0"/>
<keyword evidence="2" id="KW-0012">Acyltransferase</keyword>
<dbReference type="GO" id="GO:0005840">
    <property type="term" value="C:ribosome"/>
    <property type="evidence" value="ECO:0007669"/>
    <property type="project" value="UniProtKB-KW"/>
</dbReference>
<evidence type="ECO:0000256" key="1">
    <source>
        <dbReference type="ARBA" id="ARBA00022679"/>
    </source>
</evidence>
<dbReference type="CDD" id="cd04301">
    <property type="entry name" value="NAT_SF"/>
    <property type="match status" value="1"/>
</dbReference>
<dbReference type="Pfam" id="PF00583">
    <property type="entry name" value="Acetyltransf_1"/>
    <property type="match status" value="1"/>
</dbReference>
<dbReference type="InterPro" id="IPR050832">
    <property type="entry name" value="Bact_Acetyltransf"/>
</dbReference>
<dbReference type="InterPro" id="IPR016181">
    <property type="entry name" value="Acyl_CoA_acyltransferase"/>
</dbReference>
<keyword evidence="1" id="KW-0808">Transferase</keyword>
<feature type="domain" description="N-acetyltransferase" evidence="3">
    <location>
        <begin position="5"/>
        <end position="171"/>
    </location>
</feature>
<comment type="caution">
    <text evidence="4">The sequence shown here is derived from an EMBL/GenBank/DDBJ whole genome shotgun (WGS) entry which is preliminary data.</text>
</comment>
<evidence type="ECO:0000256" key="2">
    <source>
        <dbReference type="ARBA" id="ARBA00023315"/>
    </source>
</evidence>
<protein>
    <submittedName>
        <fullName evidence="4">Ribosomal protein S18 acetylase RimI-like enzyme</fullName>
    </submittedName>
</protein>
<sequence>MAEPFLLRPLTPADAPAYRDARLAALQSDPLAFITTAAEFAGRAPGDVAAQLEARADAVSLGAWWGGDLVGLLSVARETRPTLAHRAAIYGVSVARGARGRGCGDALLRAGIAHARSWPGVTSLHLGVTETQHAARRLYERGGFQVWGTQPDAVQDPAGRHYAEHHLWLPL</sequence>
<dbReference type="RefSeq" id="WP_184031789.1">
    <property type="nucleotide sequence ID" value="NZ_JACHFN010000020.1"/>
</dbReference>
<dbReference type="PROSITE" id="PS51186">
    <property type="entry name" value="GNAT"/>
    <property type="match status" value="1"/>
</dbReference>
<name>A0A7W8LRZ0_9DEIO</name>
<dbReference type="EMBL" id="JACHFN010000020">
    <property type="protein sequence ID" value="MBB5236135.1"/>
    <property type="molecule type" value="Genomic_DNA"/>
</dbReference>
<evidence type="ECO:0000313" key="4">
    <source>
        <dbReference type="EMBL" id="MBB5236135.1"/>
    </source>
</evidence>
<keyword evidence="4" id="KW-0687">Ribonucleoprotein</keyword>
<reference evidence="4 5" key="1">
    <citation type="submission" date="2020-08" db="EMBL/GenBank/DDBJ databases">
        <title>Genomic Encyclopedia of Type Strains, Phase IV (KMG-IV): sequencing the most valuable type-strain genomes for metagenomic binning, comparative biology and taxonomic classification.</title>
        <authorList>
            <person name="Goeker M."/>
        </authorList>
    </citation>
    <scope>NUCLEOTIDE SEQUENCE [LARGE SCALE GENOMIC DNA]</scope>
    <source>
        <strain evidence="4 5">DSM 101791</strain>
    </source>
</reference>
<evidence type="ECO:0000259" key="3">
    <source>
        <dbReference type="PROSITE" id="PS51186"/>
    </source>
</evidence>
<dbReference type="PANTHER" id="PTHR43877">
    <property type="entry name" value="AMINOALKYLPHOSPHONATE N-ACETYLTRANSFERASE-RELATED-RELATED"/>
    <property type="match status" value="1"/>
</dbReference>
<keyword evidence="4" id="KW-0689">Ribosomal protein</keyword>
<dbReference type="Gene3D" id="3.40.630.30">
    <property type="match status" value="1"/>
</dbReference>
<gene>
    <name evidence="4" type="ORF">HNQ09_003603</name>
</gene>
<proteinExistence type="predicted"/>
<accession>A0A7W8LRZ0</accession>
<evidence type="ECO:0000313" key="5">
    <source>
        <dbReference type="Proteomes" id="UP000525389"/>
    </source>
</evidence>
<dbReference type="PANTHER" id="PTHR43877:SF2">
    <property type="entry name" value="AMINOALKYLPHOSPHONATE N-ACETYLTRANSFERASE-RELATED"/>
    <property type="match status" value="1"/>
</dbReference>